<reference evidence="1 2" key="1">
    <citation type="submission" date="2007-08" db="EMBL/GenBank/DDBJ databases">
        <authorList>
            <consortium name="The Citrobacter koseri Genome Sequencing Project"/>
            <person name="McClelland M."/>
            <person name="Sanderson E.K."/>
            <person name="Porwollik S."/>
            <person name="Spieth J."/>
            <person name="Clifton W.S."/>
            <person name="Latreille P."/>
            <person name="Courtney L."/>
            <person name="Wang C."/>
            <person name="Pepin K."/>
            <person name="Bhonagiri V."/>
            <person name="Nash W."/>
            <person name="Johnson M."/>
            <person name="Thiruvilangam P."/>
            <person name="Wilson R."/>
        </authorList>
    </citation>
    <scope>NUCLEOTIDE SEQUENCE [LARGE SCALE GENOMIC DNA]</scope>
    <source>
        <strain evidence="2">ATCC BAA-895 / CDC 4225-83 / SGSC4696</strain>
    </source>
</reference>
<dbReference type="STRING" id="290338.CKO_01063"/>
<dbReference type="EMBL" id="CP000822">
    <property type="protein sequence ID" value="ABV12206.1"/>
    <property type="molecule type" value="Genomic_DNA"/>
</dbReference>
<dbReference type="HOGENOM" id="CLU_3133858_0_0_6"/>
<dbReference type="KEGG" id="cko:CKO_01063"/>
<name>A8AFE3_CITK8</name>
<sequence>MTLRLSGLRVRRALFVPDGALLIRPTHDSSLYVGRIRCLHRHPANTLPH</sequence>
<gene>
    <name evidence="1" type="ordered locus">CKO_01063</name>
</gene>
<accession>A8AFE3</accession>
<organism evidence="1 2">
    <name type="scientific">Citrobacter koseri (strain ATCC BAA-895 / CDC 4225-83 / SGSC4696)</name>
    <dbReference type="NCBI Taxonomy" id="290338"/>
    <lineage>
        <taxon>Bacteria</taxon>
        <taxon>Pseudomonadati</taxon>
        <taxon>Pseudomonadota</taxon>
        <taxon>Gammaproteobacteria</taxon>
        <taxon>Enterobacterales</taxon>
        <taxon>Enterobacteriaceae</taxon>
        <taxon>Citrobacter</taxon>
    </lineage>
</organism>
<keyword evidence="2" id="KW-1185">Reference proteome</keyword>
<evidence type="ECO:0000313" key="2">
    <source>
        <dbReference type="Proteomes" id="UP000008148"/>
    </source>
</evidence>
<proteinExistence type="predicted"/>
<dbReference type="Proteomes" id="UP000008148">
    <property type="component" value="Chromosome"/>
</dbReference>
<evidence type="ECO:0000313" key="1">
    <source>
        <dbReference type="EMBL" id="ABV12206.1"/>
    </source>
</evidence>
<protein>
    <submittedName>
        <fullName evidence="1">Uncharacterized protein</fullName>
    </submittedName>
</protein>
<dbReference type="AlphaFoldDB" id="A8AFE3"/>